<accession>A0A8J2LUX8</accession>
<protein>
    <submittedName>
        <fullName evidence="1">Uncharacterized protein</fullName>
    </submittedName>
</protein>
<evidence type="ECO:0000313" key="1">
    <source>
        <dbReference type="EMBL" id="CAG7829115.1"/>
    </source>
</evidence>
<name>A0A8J2LUX8_9HEXA</name>
<sequence length="95" mass="10757">MSSLNQRCKRSSKEDFGCSCRVEPTQTLQVQRVAQLKLSWSNISIPGGKGGLLKYSGHLNEMPAPGPVPEFEHNKKMHRYLYRGATFAKRQISTY</sequence>
<evidence type="ECO:0000313" key="2">
    <source>
        <dbReference type="Proteomes" id="UP000708208"/>
    </source>
</evidence>
<reference evidence="1" key="1">
    <citation type="submission" date="2021-06" db="EMBL/GenBank/DDBJ databases">
        <authorList>
            <person name="Hodson N. C."/>
            <person name="Mongue J. A."/>
            <person name="Jaron S. K."/>
        </authorList>
    </citation>
    <scope>NUCLEOTIDE SEQUENCE</scope>
</reference>
<proteinExistence type="predicted"/>
<comment type="caution">
    <text evidence="1">The sequence shown here is derived from an EMBL/GenBank/DDBJ whole genome shotgun (WGS) entry which is preliminary data.</text>
</comment>
<organism evidence="1 2">
    <name type="scientific">Allacma fusca</name>
    <dbReference type="NCBI Taxonomy" id="39272"/>
    <lineage>
        <taxon>Eukaryota</taxon>
        <taxon>Metazoa</taxon>
        <taxon>Ecdysozoa</taxon>
        <taxon>Arthropoda</taxon>
        <taxon>Hexapoda</taxon>
        <taxon>Collembola</taxon>
        <taxon>Symphypleona</taxon>
        <taxon>Sminthuridae</taxon>
        <taxon>Allacma</taxon>
    </lineage>
</organism>
<keyword evidence="2" id="KW-1185">Reference proteome</keyword>
<dbReference type="Proteomes" id="UP000708208">
    <property type="component" value="Unassembled WGS sequence"/>
</dbReference>
<dbReference type="EMBL" id="CAJVCH010550157">
    <property type="protein sequence ID" value="CAG7829115.1"/>
    <property type="molecule type" value="Genomic_DNA"/>
</dbReference>
<gene>
    <name evidence="1" type="ORF">AFUS01_LOCUS38992</name>
</gene>
<dbReference type="AlphaFoldDB" id="A0A8J2LUX8"/>